<keyword evidence="4" id="KW-1185">Reference proteome</keyword>
<feature type="signal peptide" evidence="1">
    <location>
        <begin position="1"/>
        <end position="17"/>
    </location>
</feature>
<dbReference type="EnsemblProtists" id="HpaT808418">
    <property type="protein sequence ID" value="HpaP808418"/>
    <property type="gene ID" value="HpaG808418"/>
</dbReference>
<evidence type="ECO:0000313" key="3">
    <source>
        <dbReference type="EnsemblProtists" id="HpaP808418"/>
    </source>
</evidence>
<dbReference type="InParanoid" id="M4BPS9"/>
<organism evidence="3 4">
    <name type="scientific">Hyaloperonospora arabidopsidis (strain Emoy2)</name>
    <name type="common">Downy mildew agent</name>
    <name type="synonym">Peronospora arabidopsidis</name>
    <dbReference type="NCBI Taxonomy" id="559515"/>
    <lineage>
        <taxon>Eukaryota</taxon>
        <taxon>Sar</taxon>
        <taxon>Stramenopiles</taxon>
        <taxon>Oomycota</taxon>
        <taxon>Peronosporomycetes</taxon>
        <taxon>Peronosporales</taxon>
        <taxon>Peronosporaceae</taxon>
        <taxon>Hyaloperonospora</taxon>
    </lineage>
</organism>
<evidence type="ECO:0000256" key="1">
    <source>
        <dbReference type="SAM" id="SignalP"/>
    </source>
</evidence>
<reference evidence="3" key="2">
    <citation type="submission" date="2015-06" db="UniProtKB">
        <authorList>
            <consortium name="EnsemblProtists"/>
        </authorList>
    </citation>
    <scope>IDENTIFICATION</scope>
    <source>
        <strain evidence="3">Emoy2</strain>
    </source>
</reference>
<dbReference type="HOGENOM" id="CLU_003565_0_0_1"/>
<dbReference type="SUPFAM" id="SSF48350">
    <property type="entry name" value="GTPase activation domain, GAP"/>
    <property type="match status" value="1"/>
</dbReference>
<protein>
    <recommendedName>
        <fullName evidence="2">Ras-GAP domain-containing protein</fullName>
    </recommendedName>
</protein>
<accession>M4BPS9</accession>
<dbReference type="OMA" id="YENCEND"/>
<evidence type="ECO:0000259" key="2">
    <source>
        <dbReference type="PROSITE" id="PS50018"/>
    </source>
</evidence>
<evidence type="ECO:0000313" key="4">
    <source>
        <dbReference type="Proteomes" id="UP000011713"/>
    </source>
</evidence>
<dbReference type="EMBL" id="JH598525">
    <property type="status" value="NOT_ANNOTATED_CDS"/>
    <property type="molecule type" value="Genomic_DNA"/>
</dbReference>
<name>M4BPS9_HYAAE</name>
<dbReference type="Proteomes" id="UP000011713">
    <property type="component" value="Unassembled WGS sequence"/>
</dbReference>
<dbReference type="PROSITE" id="PS50018">
    <property type="entry name" value="RAS_GTPASE_ACTIV_2"/>
    <property type="match status" value="1"/>
</dbReference>
<reference evidence="4" key="1">
    <citation type="journal article" date="2010" name="Science">
        <title>Signatures of adaptation to obligate biotrophy in the Hyaloperonospora arabidopsidis genome.</title>
        <authorList>
            <person name="Baxter L."/>
            <person name="Tripathy S."/>
            <person name="Ishaque N."/>
            <person name="Boot N."/>
            <person name="Cabral A."/>
            <person name="Kemen E."/>
            <person name="Thines M."/>
            <person name="Ah-Fong A."/>
            <person name="Anderson R."/>
            <person name="Badejoko W."/>
            <person name="Bittner-Eddy P."/>
            <person name="Boore J.L."/>
            <person name="Chibucos M.C."/>
            <person name="Coates M."/>
            <person name="Dehal P."/>
            <person name="Delehaunty K."/>
            <person name="Dong S."/>
            <person name="Downton P."/>
            <person name="Dumas B."/>
            <person name="Fabro G."/>
            <person name="Fronick C."/>
            <person name="Fuerstenberg S.I."/>
            <person name="Fulton L."/>
            <person name="Gaulin E."/>
            <person name="Govers F."/>
            <person name="Hughes L."/>
            <person name="Humphray S."/>
            <person name="Jiang R.H."/>
            <person name="Judelson H."/>
            <person name="Kamoun S."/>
            <person name="Kyung K."/>
            <person name="Meijer H."/>
            <person name="Minx P."/>
            <person name="Morris P."/>
            <person name="Nelson J."/>
            <person name="Phuntumart V."/>
            <person name="Qutob D."/>
            <person name="Rehmany A."/>
            <person name="Rougon-Cardoso A."/>
            <person name="Ryden P."/>
            <person name="Torto-Alalibo T."/>
            <person name="Studholme D."/>
            <person name="Wang Y."/>
            <person name="Win J."/>
            <person name="Wood J."/>
            <person name="Clifton S.W."/>
            <person name="Rogers J."/>
            <person name="Van den Ackerveken G."/>
            <person name="Jones J.D."/>
            <person name="McDowell J.M."/>
            <person name="Beynon J."/>
            <person name="Tyler B.M."/>
        </authorList>
    </citation>
    <scope>NUCLEOTIDE SEQUENCE [LARGE SCALE GENOMIC DNA]</scope>
    <source>
        <strain evidence="4">Emoy2</strain>
    </source>
</reference>
<feature type="domain" description="Ras-GAP" evidence="2">
    <location>
        <begin position="1220"/>
        <end position="1372"/>
    </location>
</feature>
<feature type="chain" id="PRO_5004049268" description="Ras-GAP domain-containing protein" evidence="1">
    <location>
        <begin position="18"/>
        <end position="1610"/>
    </location>
</feature>
<dbReference type="eggNOG" id="ENOG502RU6U">
    <property type="taxonomic scope" value="Eukaryota"/>
</dbReference>
<dbReference type="VEuPathDB" id="FungiDB:HpaG808418"/>
<keyword evidence="1" id="KW-0732">Signal</keyword>
<dbReference type="InterPro" id="IPR001936">
    <property type="entry name" value="RasGAP_dom"/>
</dbReference>
<proteinExistence type="predicted"/>
<dbReference type="InterPro" id="IPR008936">
    <property type="entry name" value="Rho_GTPase_activation_prot"/>
</dbReference>
<sequence>MQERLLLVFLLVGRVMSQRSSRDLDVAQFLQERATWHPMCLYTFDDFAISEDGATIRNRVPNNACPFNALEPEGDLVTGLNTESTSWQLGVHLAEDPTNNTKRVQLSSTSTVSARDFFTMAAVRNDTVTNSGVTFEMVIRRRAIVNRSMTLFSIANEYDSCVDPGFRLDLNEHQVLVFVYFLPVLEEGGEAGVEACYEQRLFSVDNSAACQLPPLQEPVERTPPVQIIVTLDPSSERGMWKTDFYMSYTDVATDQRVDCVVHDEQHPPNAQVLNRLVEGRYQLYVGNSPRNVVSPRQRRRLAPTRKLQPLGNTSHLNATERLRETLKQKLMSINGPRLPKAMRIFGDNSLSLNILGITFPPLNEDTPLAYLRSKLAEFMKQHGDQIVDYLVSMVHHKMKDPVVMQQSNPWSDHSSSKDSDEFSRAALFQGADSATFDVFHFAIYRRVVSEDQVNAIVRQQLMPSRQFPSRQQTVRMSEDSTVLLNLTMLHGVYNDLQLEIRDLPEFGQLLLYMDKTTVTTNNKDAFRELPLEYQRHIFFQPQVDQNNENLPLPNPVAFSRRLMPYSTVKFGIANSLAGRAVNKSMEATFDIFVDAVNDAPRPRSYTLEVQVEVGLPVSLNLEGDDIDGVPPPTASNADASQSHDLMTKFTFRNATASTPTSLQMLKIVRMPHFGMLYDCKALCGVSNLELNEGRQSVTPTRIYRNSMDIENATHSTHLMYIYRGWGQHEPVRNENASSVVVDELWYKLSDGEPGVFSAVAKVYFILVNNTNHSVNLNVLAAVRVDEDSFRVVNLLTLDPLAAFISVQTRLRVTALPRHGALYQYNSQDNCNSSVSNTLLTSVGARISNPGDIMSDLCGRVIYAPELDYFNIESNVALRSALGFDHFEYQVLNATNSSNASLVVNEQSPSAHFIDGSMVRRIEVGVVNVPDAIVVLPPFVFTPNSSIGEPVATPITFRDPDSRNPDDLYQVNLEAVDSALEFELGFAITNDDIMIGCSFERPCTLRRSANGSLVNMSSRTMDELQFHIATQLYDPSHIQVVGTKSGLSKALSALTFRNLSGISSSHAVEFVLWIKQVDNERSTDTRESQITFTVQFSTNDQIDSISNVDMAAMLKSTLRRYVFTLLFLIAGWFVLSNSSCNSIGSCCCFCCCSRMRKKRRHKFEQQQRLFQAQVAQNDHEYSVLLMDLADLLLEPNLRVSLCVLECCVGSNVCQTKIEMMTQAVVLRSLLPLLEAERQGTRFVFQLIANEYCVITSGSSLFQRHQFLRGHSTASKALARFCRIVGTKWLSEVLGQSDRTGSSHLNDTVVFDLELLLDKLVVHIETLPAEIVILCRACAKLFQGNESIKSRELELDAMHLVFFNHFLGPAFIFPRENELGLMPSLEQQTALQVIAHQVVAFADQWMTSTNMDDNLRSRSIGADSLPSTFSSRTRGAATCRYKYEALLDRISQSTTVASTYDPNEKKVDIDCELMGLCLMNIHSLMNSYSFAFKQRVLQTQTSVNSKQTQQDTLNRVCRLLKALGQPLASIHEYVEYARPELRTDPLLWNGFSFQEWQERAQTSSSLRRLHPTCQLRNDPVLSSIVTMEQVILEQVDSSASPHDVDYLSTCYI</sequence>